<protein>
    <submittedName>
        <fullName evidence="4">NYN domain-containing protein</fullName>
    </submittedName>
</protein>
<dbReference type="CDD" id="cd11297">
    <property type="entry name" value="PIN_LabA-like_N_1"/>
    <property type="match status" value="1"/>
</dbReference>
<evidence type="ECO:0000313" key="5">
    <source>
        <dbReference type="Proteomes" id="UP000281171"/>
    </source>
</evidence>
<proteinExistence type="predicted"/>
<dbReference type="CDD" id="cd10146">
    <property type="entry name" value="LabA_like_C"/>
    <property type="match status" value="1"/>
</dbReference>
<gene>
    <name evidence="4" type="ORF">EBQ24_00315</name>
</gene>
<feature type="region of interest" description="Disordered" evidence="1">
    <location>
        <begin position="604"/>
        <end position="655"/>
    </location>
</feature>
<dbReference type="AlphaFoldDB" id="A0A3M6R8Q3"/>
<evidence type="ECO:0000259" key="3">
    <source>
        <dbReference type="Pfam" id="PF12872"/>
    </source>
</evidence>
<accession>A0A3M6R8Q3</accession>
<dbReference type="Gene3D" id="3.40.50.1010">
    <property type="entry name" value="5'-nuclease"/>
    <property type="match status" value="1"/>
</dbReference>
<dbReference type="Pfam" id="PF01936">
    <property type="entry name" value="NYN"/>
    <property type="match status" value="1"/>
</dbReference>
<sequence>MKNSTEKTGVAIYWDFENMHLGLVSNIMGHDFYNAWRKQSDYSGKELPELVDVARVVEYVQSSGDILINRAYGNWQKMSVYRNALTSQAIDLVQLFPAGNGAKNGGDIRMAMDVMEDIQCYGEKIDTVVIVSGDSDFIPLVSKMKFHRKRLVGVGSQASASLNWIRACDEFMHYERLMPVLNPRFNPVECLKKLVGQTKSRYMKKHDLAFAFYKHVPGLDVRALIPGESIVDYMDYLNRQHHIWDEYGSGLETQVSPRKLAQRPGMHASRGEFPASAPASTLAPDAGLPVQAAQPAQALEAESGMGNAPQPGAGSGPAARALPDGKVLIGRAIDALQWKSKPGGWVNMANMTGALRNEFLSFKPELYGFLKLSEFIESCGFEMGQVDGSLHCRRRPVAQGAENMTESAVVAESESVDEAQAQAREKEALDILQRALREAAREKNLSEGWVDSREMFQACRKIKPDFHLRNYFSGSYVDFLQKQAQIGALDYVYRDGVHWYRVHEAEEAAADENGLEVLDDDAVMSAPNPVLSPADAEDENAQEDLAMEDTGALDNENAMEAPEAFDFPDQMEATWQLAPFFDEPEENDVGQEASDEQALDEQVLDGQAADGQASDGHALEDEPLATSMPLSDAVRLPPSQAQDQPLGDVQAEAQD</sequence>
<feature type="compositionally biased region" description="Low complexity" evidence="1">
    <location>
        <begin position="286"/>
        <end position="320"/>
    </location>
</feature>
<feature type="domain" description="NYN" evidence="2">
    <location>
        <begin position="10"/>
        <end position="173"/>
    </location>
</feature>
<dbReference type="PANTHER" id="PTHR35811">
    <property type="entry name" value="SLR1870 PROTEIN"/>
    <property type="match status" value="1"/>
</dbReference>
<dbReference type="EMBL" id="RDQK01000001">
    <property type="protein sequence ID" value="RMX11732.1"/>
    <property type="molecule type" value="Genomic_DNA"/>
</dbReference>
<feature type="domain" description="HTH OST-type" evidence="3">
    <location>
        <begin position="340"/>
        <end position="380"/>
    </location>
</feature>
<feature type="region of interest" description="Disordered" evidence="1">
    <location>
        <begin position="259"/>
        <end position="320"/>
    </location>
</feature>
<reference evidence="4 5" key="1">
    <citation type="submission" date="2018-10" db="EMBL/GenBank/DDBJ databases">
        <title>Comamonadaceae CDC group NO-1 genome sequencing and assembly.</title>
        <authorList>
            <person name="Bernier A.-M."/>
            <person name="Bernard K."/>
        </authorList>
    </citation>
    <scope>NUCLEOTIDE SEQUENCE [LARGE SCALE GENOMIC DNA]</scope>
    <source>
        <strain evidence="4 5">NML180581</strain>
    </source>
</reference>
<dbReference type="InterPro" id="IPR041966">
    <property type="entry name" value="LOTUS-like"/>
</dbReference>
<dbReference type="Gene3D" id="3.30.420.610">
    <property type="entry name" value="LOTUS domain-like"/>
    <property type="match status" value="1"/>
</dbReference>
<dbReference type="RefSeq" id="WP_122247223.1">
    <property type="nucleotide sequence ID" value="NZ_RDQK01000001.1"/>
</dbReference>
<organism evidence="4 5">
    <name type="scientific">Allofranklinella schreckenbergeri</name>
    <dbReference type="NCBI Taxonomy" id="1076744"/>
    <lineage>
        <taxon>Bacteria</taxon>
        <taxon>Pseudomonadati</taxon>
        <taxon>Pseudomonadota</taxon>
        <taxon>Betaproteobacteria</taxon>
        <taxon>Burkholderiales</taxon>
        <taxon>Comamonadaceae</taxon>
        <taxon>Allofranklinella</taxon>
    </lineage>
</organism>
<comment type="caution">
    <text evidence="4">The sequence shown here is derived from an EMBL/GenBank/DDBJ whole genome shotgun (WGS) entry which is preliminary data.</text>
</comment>
<dbReference type="Pfam" id="PF12872">
    <property type="entry name" value="OST-HTH"/>
    <property type="match status" value="1"/>
</dbReference>
<dbReference type="InterPro" id="IPR025605">
    <property type="entry name" value="OST-HTH/LOTUS_dom"/>
</dbReference>
<evidence type="ECO:0000259" key="2">
    <source>
        <dbReference type="Pfam" id="PF01936"/>
    </source>
</evidence>
<evidence type="ECO:0000256" key="1">
    <source>
        <dbReference type="SAM" id="MobiDB-lite"/>
    </source>
</evidence>
<dbReference type="PANTHER" id="PTHR35811:SF1">
    <property type="entry name" value="HTH OST-TYPE DOMAIN-CONTAINING PROTEIN"/>
    <property type="match status" value="1"/>
</dbReference>
<evidence type="ECO:0000313" key="4">
    <source>
        <dbReference type="EMBL" id="RMX11732.1"/>
    </source>
</evidence>
<name>A0A3M6R8Q3_9BURK</name>
<dbReference type="Proteomes" id="UP000281171">
    <property type="component" value="Unassembled WGS sequence"/>
</dbReference>
<dbReference type="InterPro" id="IPR021139">
    <property type="entry name" value="NYN"/>
</dbReference>
<dbReference type="GO" id="GO:0004540">
    <property type="term" value="F:RNA nuclease activity"/>
    <property type="evidence" value="ECO:0007669"/>
    <property type="project" value="InterPro"/>
</dbReference>